<evidence type="ECO:0000313" key="16">
    <source>
        <dbReference type="RefSeq" id="XP_020106110.1"/>
    </source>
</evidence>
<keyword evidence="7" id="KW-0472">Membrane</keyword>
<dbReference type="Proteomes" id="UP000092600">
    <property type="component" value="Unassembled WGS sequence"/>
</dbReference>
<dbReference type="AlphaFoldDB" id="A0A199URD0"/>
<keyword evidence="6" id="KW-0654">Proteoglycan</keyword>
<organism evidence="13 14">
    <name type="scientific">Ananas comosus</name>
    <name type="common">Pineapple</name>
    <name type="synonym">Ananas ananas</name>
    <dbReference type="NCBI Taxonomy" id="4615"/>
    <lineage>
        <taxon>Eukaryota</taxon>
        <taxon>Viridiplantae</taxon>
        <taxon>Streptophyta</taxon>
        <taxon>Embryophyta</taxon>
        <taxon>Tracheophyta</taxon>
        <taxon>Spermatophyta</taxon>
        <taxon>Magnoliopsida</taxon>
        <taxon>Liliopsida</taxon>
        <taxon>Poales</taxon>
        <taxon>Bromeliaceae</taxon>
        <taxon>Bromelioideae</taxon>
        <taxon>Ananas</taxon>
    </lineage>
</organism>
<feature type="signal peptide" evidence="11">
    <location>
        <begin position="1"/>
        <end position="21"/>
    </location>
</feature>
<accession>A0A199URD0</accession>
<evidence type="ECO:0000256" key="2">
    <source>
        <dbReference type="ARBA" id="ARBA00007843"/>
    </source>
</evidence>
<feature type="region of interest" description="Disordered" evidence="10">
    <location>
        <begin position="194"/>
        <end position="235"/>
    </location>
</feature>
<gene>
    <name evidence="16" type="primary">LOC109722456</name>
    <name evidence="13" type="ORF">ACMD2_27396</name>
</gene>
<reference evidence="16" key="2">
    <citation type="submission" date="2025-04" db="UniProtKB">
        <authorList>
            <consortium name="RefSeq"/>
        </authorList>
    </citation>
    <scope>IDENTIFICATION</scope>
    <source>
        <tissue evidence="16">Leaf</tissue>
    </source>
</reference>
<dbReference type="PANTHER" id="PTHR32077:SF54">
    <property type="entry name" value="FASCICLIN-LIKE ARABINOGALACTAN PROTEIN 13-RELATED"/>
    <property type="match status" value="1"/>
</dbReference>
<dbReference type="GO" id="GO:0009834">
    <property type="term" value="P:plant-type secondary cell wall biogenesis"/>
    <property type="evidence" value="ECO:0007669"/>
    <property type="project" value="TreeGrafter"/>
</dbReference>
<dbReference type="GO" id="GO:0005886">
    <property type="term" value="C:plasma membrane"/>
    <property type="evidence" value="ECO:0007669"/>
    <property type="project" value="UniProtKB-SubCell"/>
</dbReference>
<dbReference type="STRING" id="4615.A0A199URD0"/>
<feature type="domain" description="FAS1" evidence="12">
    <location>
        <begin position="36"/>
        <end position="180"/>
    </location>
</feature>
<proteinExistence type="inferred from homology"/>
<dbReference type="EMBL" id="LSRQ01005611">
    <property type="protein sequence ID" value="OAY67211.1"/>
    <property type="molecule type" value="Genomic_DNA"/>
</dbReference>
<dbReference type="GeneID" id="109722456"/>
<evidence type="ECO:0000256" key="3">
    <source>
        <dbReference type="ARBA" id="ARBA00022475"/>
    </source>
</evidence>
<keyword evidence="8" id="KW-0325">Glycoprotein</keyword>
<evidence type="ECO:0000256" key="4">
    <source>
        <dbReference type="ARBA" id="ARBA00022622"/>
    </source>
</evidence>
<dbReference type="OrthoDB" id="286301at2759"/>
<dbReference type="InterPro" id="IPR045003">
    <property type="entry name" value="FLA_A"/>
</dbReference>
<dbReference type="Proteomes" id="UP000515123">
    <property type="component" value="Linkage group 16"/>
</dbReference>
<evidence type="ECO:0000256" key="8">
    <source>
        <dbReference type="ARBA" id="ARBA00023180"/>
    </source>
</evidence>
<evidence type="ECO:0000256" key="5">
    <source>
        <dbReference type="ARBA" id="ARBA00022729"/>
    </source>
</evidence>
<name>A0A199URD0_ANACO</name>
<dbReference type="SUPFAM" id="SSF82153">
    <property type="entry name" value="FAS1 domain"/>
    <property type="match status" value="1"/>
</dbReference>
<reference evidence="13 14" key="1">
    <citation type="journal article" date="2016" name="DNA Res.">
        <title>The draft genome of MD-2 pineapple using hybrid error correction of long reads.</title>
        <authorList>
            <person name="Redwan R.M."/>
            <person name="Saidin A."/>
            <person name="Kumar S.V."/>
        </authorList>
    </citation>
    <scope>NUCLEOTIDE SEQUENCE [LARGE SCALE GENOMIC DNA]</scope>
    <source>
        <strain evidence="14">cv. MD2</strain>
        <tissue evidence="13">Leaf</tissue>
    </source>
</reference>
<keyword evidence="4" id="KW-0449">Lipoprotein</keyword>
<evidence type="ECO:0000313" key="15">
    <source>
        <dbReference type="Proteomes" id="UP000515123"/>
    </source>
</evidence>
<feature type="compositionally biased region" description="Low complexity" evidence="10">
    <location>
        <begin position="211"/>
        <end position="227"/>
    </location>
</feature>
<dbReference type="InterPro" id="IPR036378">
    <property type="entry name" value="FAS1_dom_sf"/>
</dbReference>
<evidence type="ECO:0000256" key="9">
    <source>
        <dbReference type="ARBA" id="ARBA00024686"/>
    </source>
</evidence>
<evidence type="ECO:0000256" key="10">
    <source>
        <dbReference type="SAM" id="MobiDB-lite"/>
    </source>
</evidence>
<dbReference type="Gene3D" id="2.30.180.10">
    <property type="entry name" value="FAS1 domain"/>
    <property type="match status" value="1"/>
</dbReference>
<evidence type="ECO:0000256" key="1">
    <source>
        <dbReference type="ARBA" id="ARBA00004609"/>
    </source>
</evidence>
<keyword evidence="5 11" id="KW-0732">Signal</keyword>
<keyword evidence="3" id="KW-1003">Cell membrane</keyword>
<dbReference type="PROSITE" id="PS50213">
    <property type="entry name" value="FAS1"/>
    <property type="match status" value="1"/>
</dbReference>
<dbReference type="SMART" id="SM00554">
    <property type="entry name" value="FAS1"/>
    <property type="match status" value="1"/>
</dbReference>
<evidence type="ECO:0000256" key="11">
    <source>
        <dbReference type="SAM" id="SignalP"/>
    </source>
</evidence>
<evidence type="ECO:0000256" key="6">
    <source>
        <dbReference type="ARBA" id="ARBA00022974"/>
    </source>
</evidence>
<dbReference type="Pfam" id="PF02469">
    <property type="entry name" value="Fasciclin"/>
    <property type="match status" value="1"/>
</dbReference>
<keyword evidence="15" id="KW-1185">Reference proteome</keyword>
<dbReference type="RefSeq" id="XP_020106110.1">
    <property type="nucleotide sequence ID" value="XM_020250521.1"/>
</dbReference>
<evidence type="ECO:0000313" key="14">
    <source>
        <dbReference type="Proteomes" id="UP000092600"/>
    </source>
</evidence>
<dbReference type="PANTHER" id="PTHR32077">
    <property type="entry name" value="FASCICLIN-LIKE ARABINOGALACTAN PROTEIN"/>
    <property type="match status" value="1"/>
</dbReference>
<protein>
    <submittedName>
        <fullName evidence="13 16">Fasciclin-like arabinogalactan protein 13</fullName>
    </submittedName>
</protein>
<comment type="subcellular location">
    <subcellularLocation>
        <location evidence="1">Cell membrane</location>
        <topology evidence="1">Lipid-anchor</topology>
        <topology evidence="1">GPI-anchor</topology>
    </subcellularLocation>
</comment>
<sequence length="260" mass="26207">MAASILILLLLPCLLLVPSSAQPAAPGPTAAAASGPPNVTAVLEKGGQYSTLIRLLQATRVDEQLNSQLNNSFNGLTFIAPTDNAFQSLKPGTLNALSLQQQIELVLFHVLPRFLTPALFATVSNPVNTQASGADGVDTLNITSSPGGQVNISTGVVTVPLGSPLRTDFPLAVYSVEMVLLPYSIFGAKPPAAAPAPASPATTKKAPAKTPPTASTAEPPSSTDAPAGSGGSSAAGSTMRSACGAALLGVGVMAIMGFFF</sequence>
<dbReference type="InterPro" id="IPR000782">
    <property type="entry name" value="FAS1_domain"/>
</dbReference>
<evidence type="ECO:0000256" key="7">
    <source>
        <dbReference type="ARBA" id="ARBA00023136"/>
    </source>
</evidence>
<evidence type="ECO:0000259" key="12">
    <source>
        <dbReference type="PROSITE" id="PS50213"/>
    </source>
</evidence>
<dbReference type="FunFam" id="2.30.180.10:FF:000006">
    <property type="entry name" value="Fasciclin-like arabinogalactan protein 11"/>
    <property type="match status" value="1"/>
</dbReference>
<comment type="similarity">
    <text evidence="2">Belongs to the fasciclin-like AGP family.</text>
</comment>
<evidence type="ECO:0000313" key="13">
    <source>
        <dbReference type="EMBL" id="OAY67211.1"/>
    </source>
</evidence>
<feature type="chain" id="PRO_5044554483" evidence="11">
    <location>
        <begin position="22"/>
        <end position="260"/>
    </location>
</feature>
<comment type="function">
    <text evidence="9">May be a cell surface adhesion protein.</text>
</comment>
<keyword evidence="4" id="KW-0336">GPI-anchor</keyword>
<dbReference type="GO" id="GO:0098552">
    <property type="term" value="C:side of membrane"/>
    <property type="evidence" value="ECO:0007669"/>
    <property type="project" value="UniProtKB-KW"/>
</dbReference>